<gene>
    <name evidence="5" type="ORF">NQ317_007387</name>
</gene>
<feature type="domain" description="Pellino RING" evidence="4">
    <location>
        <begin position="385"/>
        <end position="511"/>
    </location>
</feature>
<comment type="similarity">
    <text evidence="1">Belongs to the pellino family.</text>
</comment>
<dbReference type="Proteomes" id="UP001162164">
    <property type="component" value="Unassembled WGS sequence"/>
</dbReference>
<dbReference type="InterPro" id="IPR048335">
    <property type="entry name" value="Pellino_RING"/>
</dbReference>
<reference evidence="5" key="1">
    <citation type="journal article" date="2023" name="Insect Mol. Biol.">
        <title>Genome sequencing provides insights into the evolution of gene families encoding plant cell wall-degrading enzymes in longhorned beetles.</title>
        <authorList>
            <person name="Shin N.R."/>
            <person name="Okamura Y."/>
            <person name="Kirsch R."/>
            <person name="Pauchet Y."/>
        </authorList>
    </citation>
    <scope>NUCLEOTIDE SEQUENCE</scope>
    <source>
        <strain evidence="5">MMC_N1</strain>
    </source>
</reference>
<dbReference type="Pfam" id="PF20723">
    <property type="entry name" value="Pellino_RING"/>
    <property type="match status" value="1"/>
</dbReference>
<evidence type="ECO:0000313" key="5">
    <source>
        <dbReference type="EMBL" id="KAJ8981801.1"/>
    </source>
</evidence>
<protein>
    <recommendedName>
        <fullName evidence="7">Protein pellino</fullName>
    </recommendedName>
</protein>
<evidence type="ECO:0000256" key="2">
    <source>
        <dbReference type="ARBA" id="ARBA00022553"/>
    </source>
</evidence>
<keyword evidence="6" id="KW-1185">Reference proteome</keyword>
<feature type="domain" description="Pellino FHA" evidence="3">
    <location>
        <begin position="35"/>
        <end position="259"/>
    </location>
</feature>
<evidence type="ECO:0000259" key="3">
    <source>
        <dbReference type="Pfam" id="PF04710"/>
    </source>
</evidence>
<dbReference type="PANTHER" id="PTHR12098">
    <property type="entry name" value="E3 UBIQUITIN-PROTEIN LIGASE PELLINO-RELATED"/>
    <property type="match status" value="1"/>
</dbReference>
<organism evidence="5 6">
    <name type="scientific">Molorchus minor</name>
    <dbReference type="NCBI Taxonomy" id="1323400"/>
    <lineage>
        <taxon>Eukaryota</taxon>
        <taxon>Metazoa</taxon>
        <taxon>Ecdysozoa</taxon>
        <taxon>Arthropoda</taxon>
        <taxon>Hexapoda</taxon>
        <taxon>Insecta</taxon>
        <taxon>Pterygota</taxon>
        <taxon>Neoptera</taxon>
        <taxon>Endopterygota</taxon>
        <taxon>Coleoptera</taxon>
        <taxon>Polyphaga</taxon>
        <taxon>Cucujiformia</taxon>
        <taxon>Chrysomeloidea</taxon>
        <taxon>Cerambycidae</taxon>
        <taxon>Lamiinae</taxon>
        <taxon>Monochamini</taxon>
        <taxon>Molorchus</taxon>
    </lineage>
</organism>
<dbReference type="Pfam" id="PF04710">
    <property type="entry name" value="Pellino_FHA"/>
    <property type="match status" value="1"/>
</dbReference>
<evidence type="ECO:0000259" key="4">
    <source>
        <dbReference type="Pfam" id="PF20723"/>
    </source>
</evidence>
<evidence type="ECO:0008006" key="7">
    <source>
        <dbReference type="Google" id="ProtNLM"/>
    </source>
</evidence>
<keyword evidence="2" id="KW-0597">Phosphoprotein</keyword>
<dbReference type="InterPro" id="IPR006800">
    <property type="entry name" value="Pellino_fam"/>
</dbReference>
<sequence length="517" mass="58046">MKYTTYDDFGLKKYRSSTGSMNDQICGWGHKRQLYNGFLPQGDRGRRRSKFVLYKRPVANGVKRSRHYVVKTPHSSQAILDANQHSISYTLSRNHAVIVEYTNDEDTDMFQASRNYIGRSSESPIDFVVMDTIPGDKTGEVKVNQSTISRFACRILCDRTNSKVARIYAAGFDTSRNIFLGEKATKWQENGREIDGLTTNGVLIMHPRGSFCGGEAKYGYWLETPVGGGVFSLRESRSAQQKGQVVEDATNVLQDDRFVIVLGEFGKNIGDVKSRYDAKIQLIDNVDPYSLGANELNRNLSFLPTVSIIDMVNYLIFTHSFYTGQQLKPLKAYKSLQAYKYYEAGFVKKVLAKKVHENAFVVVPRQGMMKQTQSKRDLEREIDEINAGRPQCPVGLNTLVIPRRVSVNENLQQPYVYLNCGHVQGLHDWGQDKDTGSRKCPICLELGPVVKVFMGLEPAFYVDTGLPTFAFNPCGHMATEKTVKYWANVPIPHGTNGFHAICPFCASPLSGLPVTYG</sequence>
<dbReference type="EMBL" id="JAPWTJ010000162">
    <property type="protein sequence ID" value="KAJ8981801.1"/>
    <property type="molecule type" value="Genomic_DNA"/>
</dbReference>
<evidence type="ECO:0000256" key="1">
    <source>
        <dbReference type="ARBA" id="ARBA00005639"/>
    </source>
</evidence>
<dbReference type="InterPro" id="IPR048334">
    <property type="entry name" value="Pellino_FHA"/>
</dbReference>
<evidence type="ECO:0000313" key="6">
    <source>
        <dbReference type="Proteomes" id="UP001162164"/>
    </source>
</evidence>
<name>A0ABQ9JU07_9CUCU</name>
<proteinExistence type="inferred from homology"/>
<comment type="caution">
    <text evidence="5">The sequence shown here is derived from an EMBL/GenBank/DDBJ whole genome shotgun (WGS) entry which is preliminary data.</text>
</comment>
<dbReference type="PANTHER" id="PTHR12098:SF2">
    <property type="entry name" value="PROTEIN PELLINO"/>
    <property type="match status" value="1"/>
</dbReference>
<accession>A0ABQ9JU07</accession>